<keyword evidence="3" id="KW-0949">S-adenosyl-L-methionine</keyword>
<sequence>MSSTGISSLRQLANIINSAIDAIENAYSAANVPFPSLDAAHFNSTDPAEALLQDSIVSNATLNIIAAASQLSATVSSPVVFASNAAQMFNVSSCLGAASGLNVVELLREAGPEGLHAKDIAAFSKNDPTFIARMLRLLATHNIFREVKPNVFANNRISAALDKGKPSSALYEKRAERLVGTNGTTAFLELVTDEIFKSMAYLTETLLDPKDGELPFNRAFGTDQLMFDWLHRPENAWRLQRFGLGMAGTAATEPKDALFTGFEWSSLPAGSVLVDVGGGIGNTAMTIAQMNPSLRVVVQDLEHQVAQGKPHWEQNFPAHVKNQMVEFQGIDFFGPQPVKNASVFMVRYVLHNWNNARATQLLRRLREAAQPTTRLVVIERIVSLASPVSSAEEEAIPGAARPSAPAPLLANWGVAKTEAYFYDMAVYAMVGSGQRTLGDFVDLFTEGGWKLEKVYHCKGSQLSHIIGVPI</sequence>
<dbReference type="PROSITE" id="PS51683">
    <property type="entry name" value="SAM_OMT_II"/>
    <property type="match status" value="1"/>
</dbReference>
<dbReference type="EMBL" id="JAWWNJ010000233">
    <property type="protein sequence ID" value="KAK6969146.1"/>
    <property type="molecule type" value="Genomic_DNA"/>
</dbReference>
<name>A0AAV9Z2R3_9AGAR</name>
<feature type="domain" description="O-methyltransferase dimerisation" evidence="5">
    <location>
        <begin position="86"/>
        <end position="161"/>
    </location>
</feature>
<dbReference type="SUPFAM" id="SSF46785">
    <property type="entry name" value="Winged helix' DNA-binding domain"/>
    <property type="match status" value="1"/>
</dbReference>
<dbReference type="GO" id="GO:0008171">
    <property type="term" value="F:O-methyltransferase activity"/>
    <property type="evidence" value="ECO:0007669"/>
    <property type="project" value="InterPro"/>
</dbReference>
<dbReference type="InterPro" id="IPR036390">
    <property type="entry name" value="WH_DNA-bd_sf"/>
</dbReference>
<accession>A0AAV9Z2R3</accession>
<organism evidence="6 7">
    <name type="scientific">Favolaschia claudopus</name>
    <dbReference type="NCBI Taxonomy" id="2862362"/>
    <lineage>
        <taxon>Eukaryota</taxon>
        <taxon>Fungi</taxon>
        <taxon>Dikarya</taxon>
        <taxon>Basidiomycota</taxon>
        <taxon>Agaricomycotina</taxon>
        <taxon>Agaricomycetes</taxon>
        <taxon>Agaricomycetidae</taxon>
        <taxon>Agaricales</taxon>
        <taxon>Marasmiineae</taxon>
        <taxon>Mycenaceae</taxon>
        <taxon>Favolaschia</taxon>
    </lineage>
</organism>
<keyword evidence="2" id="KW-0808">Transferase</keyword>
<dbReference type="Pfam" id="PF08100">
    <property type="entry name" value="Dimerisation"/>
    <property type="match status" value="1"/>
</dbReference>
<dbReference type="PANTHER" id="PTHR43712">
    <property type="entry name" value="PUTATIVE (AFU_ORTHOLOGUE AFUA_4G14580)-RELATED"/>
    <property type="match status" value="1"/>
</dbReference>
<dbReference type="InterPro" id="IPR001077">
    <property type="entry name" value="COMT_C"/>
</dbReference>
<dbReference type="GO" id="GO:0046983">
    <property type="term" value="F:protein dimerization activity"/>
    <property type="evidence" value="ECO:0007669"/>
    <property type="project" value="InterPro"/>
</dbReference>
<evidence type="ECO:0000256" key="2">
    <source>
        <dbReference type="ARBA" id="ARBA00022679"/>
    </source>
</evidence>
<evidence type="ECO:0000256" key="3">
    <source>
        <dbReference type="ARBA" id="ARBA00022691"/>
    </source>
</evidence>
<dbReference type="Gene3D" id="1.10.10.10">
    <property type="entry name" value="Winged helix-like DNA-binding domain superfamily/Winged helix DNA-binding domain"/>
    <property type="match status" value="1"/>
</dbReference>
<evidence type="ECO:0000259" key="5">
    <source>
        <dbReference type="Pfam" id="PF08100"/>
    </source>
</evidence>
<reference evidence="6 7" key="1">
    <citation type="journal article" date="2024" name="J Genomics">
        <title>Draft genome sequencing and assembly of Favolaschia claudopus CIRM-BRFM 2984 isolated from oak limbs.</title>
        <authorList>
            <person name="Navarro D."/>
            <person name="Drula E."/>
            <person name="Chaduli D."/>
            <person name="Cazenave R."/>
            <person name="Ahrendt S."/>
            <person name="Wang J."/>
            <person name="Lipzen A."/>
            <person name="Daum C."/>
            <person name="Barry K."/>
            <person name="Grigoriev I.V."/>
            <person name="Favel A."/>
            <person name="Rosso M.N."/>
            <person name="Martin F."/>
        </authorList>
    </citation>
    <scope>NUCLEOTIDE SEQUENCE [LARGE SCALE GENOMIC DNA]</scope>
    <source>
        <strain evidence="6 7">CIRM-BRFM 2984</strain>
    </source>
</reference>
<keyword evidence="7" id="KW-1185">Reference proteome</keyword>
<feature type="domain" description="O-methyltransferase C-terminal" evidence="4">
    <location>
        <begin position="201"/>
        <end position="384"/>
    </location>
</feature>
<dbReference type="SUPFAM" id="SSF53335">
    <property type="entry name" value="S-adenosyl-L-methionine-dependent methyltransferases"/>
    <property type="match status" value="1"/>
</dbReference>
<dbReference type="Pfam" id="PF00891">
    <property type="entry name" value="Methyltransf_2"/>
    <property type="match status" value="1"/>
</dbReference>
<evidence type="ECO:0000313" key="7">
    <source>
        <dbReference type="Proteomes" id="UP001362999"/>
    </source>
</evidence>
<dbReference type="InterPro" id="IPR016461">
    <property type="entry name" value="COMT-like"/>
</dbReference>
<evidence type="ECO:0000313" key="6">
    <source>
        <dbReference type="EMBL" id="KAK6969146.1"/>
    </source>
</evidence>
<dbReference type="Proteomes" id="UP001362999">
    <property type="component" value="Unassembled WGS sequence"/>
</dbReference>
<dbReference type="AlphaFoldDB" id="A0AAV9Z2R3"/>
<keyword evidence="1" id="KW-0489">Methyltransferase</keyword>
<dbReference type="InterPro" id="IPR036388">
    <property type="entry name" value="WH-like_DNA-bd_sf"/>
</dbReference>
<gene>
    <name evidence="6" type="ORF">R3P38DRAFT_3505290</name>
</gene>
<proteinExistence type="predicted"/>
<evidence type="ECO:0000256" key="1">
    <source>
        <dbReference type="ARBA" id="ARBA00022603"/>
    </source>
</evidence>
<comment type="caution">
    <text evidence="6">The sequence shown here is derived from an EMBL/GenBank/DDBJ whole genome shotgun (WGS) entry which is preliminary data.</text>
</comment>
<protein>
    <submittedName>
        <fullName evidence="6">O-methyltransferase-domain-containing protein</fullName>
    </submittedName>
</protein>
<dbReference type="GO" id="GO:0032259">
    <property type="term" value="P:methylation"/>
    <property type="evidence" value="ECO:0007669"/>
    <property type="project" value="UniProtKB-KW"/>
</dbReference>
<dbReference type="PANTHER" id="PTHR43712:SF2">
    <property type="entry name" value="O-METHYLTRANSFERASE CICE"/>
    <property type="match status" value="1"/>
</dbReference>
<evidence type="ECO:0000259" key="4">
    <source>
        <dbReference type="Pfam" id="PF00891"/>
    </source>
</evidence>
<dbReference type="InterPro" id="IPR012967">
    <property type="entry name" value="COMT_dimerisation"/>
</dbReference>
<dbReference type="InterPro" id="IPR029063">
    <property type="entry name" value="SAM-dependent_MTases_sf"/>
</dbReference>
<dbReference type="Gene3D" id="3.40.50.150">
    <property type="entry name" value="Vaccinia Virus protein VP39"/>
    <property type="match status" value="1"/>
</dbReference>